<name>A0A9W8XTG1_9PLEO</name>
<dbReference type="OrthoDB" id="432970at2759"/>
<comment type="caution">
    <text evidence="1">The sequence shown here is derived from an EMBL/GenBank/DDBJ whole genome shotgun (WGS) entry which is preliminary data.</text>
</comment>
<proteinExistence type="predicted"/>
<gene>
    <name evidence="1" type="ORF">N0V89_002875</name>
</gene>
<keyword evidence="2" id="KW-1185">Reference proteome</keyword>
<evidence type="ECO:0000313" key="2">
    <source>
        <dbReference type="Proteomes" id="UP001140513"/>
    </source>
</evidence>
<evidence type="ECO:0008006" key="3">
    <source>
        <dbReference type="Google" id="ProtNLM"/>
    </source>
</evidence>
<sequence>MHLHQADWKSHKKLCSQQASSSASAPNIEHAHACKQKRGDNLEKYISDPFTRIDKGTYLHDRPEKDVFKLLVDAFRMRKADAYKMEGKTTPDSVYTGTASSIVPFRRFLLRVELKRGYMPSWWNSEKKKECEEFGETGGDFSDLRKKATKENVMEHYKDEKMPMQLRMFAEEALGEPAPGTLPGAGAGMRALMTMMEAGGTGDGLHYSMHNISERRRG</sequence>
<dbReference type="GeneID" id="80906405"/>
<organism evidence="1 2">
    <name type="scientific">Didymosphaeria variabile</name>
    <dbReference type="NCBI Taxonomy" id="1932322"/>
    <lineage>
        <taxon>Eukaryota</taxon>
        <taxon>Fungi</taxon>
        <taxon>Dikarya</taxon>
        <taxon>Ascomycota</taxon>
        <taxon>Pezizomycotina</taxon>
        <taxon>Dothideomycetes</taxon>
        <taxon>Pleosporomycetidae</taxon>
        <taxon>Pleosporales</taxon>
        <taxon>Massarineae</taxon>
        <taxon>Didymosphaeriaceae</taxon>
        <taxon>Didymosphaeria</taxon>
    </lineage>
</organism>
<reference evidence="1" key="1">
    <citation type="submission" date="2022-10" db="EMBL/GenBank/DDBJ databases">
        <title>Tapping the CABI collections for fungal endophytes: first genome assemblies for Collariella, Neodidymelliopsis, Ascochyta clinopodiicola, Didymella pomorum, Didymosphaeria variabile, Neocosmospora piperis and Neocucurbitaria cava.</title>
        <authorList>
            <person name="Hill R."/>
        </authorList>
    </citation>
    <scope>NUCLEOTIDE SEQUENCE</scope>
    <source>
        <strain evidence="1">IMI 356815</strain>
    </source>
</reference>
<evidence type="ECO:0000313" key="1">
    <source>
        <dbReference type="EMBL" id="KAJ4358294.1"/>
    </source>
</evidence>
<dbReference type="EMBL" id="JAPEUX010000002">
    <property type="protein sequence ID" value="KAJ4358294.1"/>
    <property type="molecule type" value="Genomic_DNA"/>
</dbReference>
<dbReference type="AlphaFoldDB" id="A0A9W8XTG1"/>
<dbReference type="RefSeq" id="XP_056075153.1">
    <property type="nucleotide sequence ID" value="XM_056211680.1"/>
</dbReference>
<accession>A0A9W8XTG1</accession>
<protein>
    <recommendedName>
        <fullName evidence="3">MYND-type zinc finger protein samB</fullName>
    </recommendedName>
</protein>
<dbReference type="Proteomes" id="UP001140513">
    <property type="component" value="Unassembled WGS sequence"/>
</dbReference>